<dbReference type="InterPro" id="IPR025737">
    <property type="entry name" value="FApF"/>
</dbReference>
<sequence>MENRALKQWLYCLCPIVLGVPMVALAQESRPEVGEAPEGGEPEVAVFEQRGLLTPQGRWVLEPSLSYVHSSALEVSIEGFTIIPALAIGLIDVSETERDTLTAAVAARYGVTDRFEVALKVPYVYREQRVRRRDILVDTEMARISGSDGYGLGDVEFSMHYQINTADRGGPFYIANLKVKTRTGKDPFEVDRRDVVDEDGNRIGELFDEQPTGSGFWGVQPSITMIYPTDPAVIYGNISYLWNVERDVGSGFGRVDPGDAIGASLGMGISLNNRTSMSLGYDHSVVQRTRTERDSGLDAVFSRRQVGTLLWGVSHRVSQRSTLNLSVGMGVTEAAPDVQISLRMPMRF</sequence>
<protein>
    <submittedName>
        <fullName evidence="1">Outer membrane putative beta-barrel porin/alpha-amylase</fullName>
    </submittedName>
</protein>
<accession>A0A498C3P7</accession>
<dbReference type="EMBL" id="RCDA01000004">
    <property type="protein sequence ID" value="RLK47101.1"/>
    <property type="molecule type" value="Genomic_DNA"/>
</dbReference>
<keyword evidence="2" id="KW-1185">Reference proteome</keyword>
<dbReference type="Pfam" id="PF13557">
    <property type="entry name" value="Phenol_MetA_deg"/>
    <property type="match status" value="1"/>
</dbReference>
<dbReference type="AlphaFoldDB" id="A0A498C3P7"/>
<evidence type="ECO:0000313" key="1">
    <source>
        <dbReference type="EMBL" id="RLK47101.1"/>
    </source>
</evidence>
<gene>
    <name evidence="1" type="ORF">DFR31_2419</name>
</gene>
<comment type="caution">
    <text evidence="1">The sequence shown here is derived from an EMBL/GenBank/DDBJ whole genome shotgun (WGS) entry which is preliminary data.</text>
</comment>
<reference evidence="1 2" key="1">
    <citation type="submission" date="2018-10" db="EMBL/GenBank/DDBJ databases">
        <title>Genomic Encyclopedia of Type Strains, Phase IV (KMG-IV): sequencing the most valuable type-strain genomes for metagenomic binning, comparative biology and taxonomic classification.</title>
        <authorList>
            <person name="Goeker M."/>
        </authorList>
    </citation>
    <scope>NUCLEOTIDE SEQUENCE [LARGE SCALE GENOMIC DNA]</scope>
    <source>
        <strain evidence="1 2">DSM 12769</strain>
    </source>
</reference>
<evidence type="ECO:0000313" key="2">
    <source>
        <dbReference type="Proteomes" id="UP000275461"/>
    </source>
</evidence>
<name>A0A498C3P7_9GAMM</name>
<proteinExistence type="predicted"/>
<dbReference type="Proteomes" id="UP000275461">
    <property type="component" value="Unassembled WGS sequence"/>
</dbReference>
<organism evidence="1 2">
    <name type="scientific">Alkalispirillum mobile</name>
    <dbReference type="NCBI Taxonomy" id="85925"/>
    <lineage>
        <taxon>Bacteria</taxon>
        <taxon>Pseudomonadati</taxon>
        <taxon>Pseudomonadota</taxon>
        <taxon>Gammaproteobacteria</taxon>
        <taxon>Chromatiales</taxon>
        <taxon>Ectothiorhodospiraceae</taxon>
        <taxon>Alkalispirillum</taxon>
    </lineage>
</organism>